<name>A0ABY6TFH6_9CORY</name>
<sequence>MGFGGALGRTQKDGKPWIPPWWFSFVLLPLMVIAEFYVSQVTGWRGVSSSNVEGVSWSAVSSDGIVLHVVGYMAFYLVLVLPIFLVRRYLWEKRQKQGSEPDEKGKDEQP</sequence>
<organism evidence="2 3">
    <name type="scientific">Corynebacterium segmentosum</name>
    <dbReference type="NCBI Taxonomy" id="43990"/>
    <lineage>
        <taxon>Bacteria</taxon>
        <taxon>Bacillati</taxon>
        <taxon>Actinomycetota</taxon>
        <taxon>Actinomycetes</taxon>
        <taxon>Mycobacteriales</taxon>
        <taxon>Corynebacteriaceae</taxon>
        <taxon>Corynebacterium</taxon>
    </lineage>
</organism>
<protein>
    <submittedName>
        <fullName evidence="2">Uncharacterized protein</fullName>
    </submittedName>
</protein>
<dbReference type="Proteomes" id="UP000280707">
    <property type="component" value="Chromosome"/>
</dbReference>
<feature type="transmembrane region" description="Helical" evidence="1">
    <location>
        <begin position="65"/>
        <end position="86"/>
    </location>
</feature>
<accession>A0ABY6TFH6</accession>
<keyword evidence="1" id="KW-1133">Transmembrane helix</keyword>
<keyword evidence="1" id="KW-0812">Transmembrane</keyword>
<evidence type="ECO:0000313" key="2">
    <source>
        <dbReference type="EMBL" id="VEH73067.1"/>
    </source>
</evidence>
<dbReference type="EMBL" id="LR134408">
    <property type="protein sequence ID" value="VEH73067.1"/>
    <property type="molecule type" value="Genomic_DNA"/>
</dbReference>
<evidence type="ECO:0000313" key="3">
    <source>
        <dbReference type="Proteomes" id="UP000280707"/>
    </source>
</evidence>
<gene>
    <name evidence="2" type="ORF">NCTC934_01360</name>
</gene>
<reference evidence="2 3" key="1">
    <citation type="submission" date="2018-12" db="EMBL/GenBank/DDBJ databases">
        <authorList>
            <consortium name="Pathogen Informatics"/>
        </authorList>
    </citation>
    <scope>NUCLEOTIDE SEQUENCE [LARGE SCALE GENOMIC DNA]</scope>
    <source>
        <strain evidence="2 3">NCTC934</strain>
    </source>
</reference>
<proteinExistence type="predicted"/>
<evidence type="ECO:0000256" key="1">
    <source>
        <dbReference type="SAM" id="Phobius"/>
    </source>
</evidence>
<feature type="transmembrane region" description="Helical" evidence="1">
    <location>
        <begin position="21"/>
        <end position="38"/>
    </location>
</feature>
<keyword evidence="3" id="KW-1185">Reference proteome</keyword>
<keyword evidence="1" id="KW-0472">Membrane</keyword>